<sequence length="871" mass="94923">MQETAERSGAKSPTTFVATTTSTGTPPDPKSSATVQPVSKEEFERQPIDQVATRLATRLDAGLNSAEVQARHQRFGFNEIAEEKPSAVLLFLKKFWGLTSWMLEATVLLSVALHHYLSAGLIAALLLLNAILSFFQQKRSNEVVEALKRKLAIKTRTLRDGQWGVVPARELTVGDVVRLRAGDFVPADAKIISGSIGVDQSALTGESHLSQKAAGDVLFSGSVIKNGECNGIIGFVGRDTFFGKTTELVSFAKPRLNIEEIIGKVVKFLMVIVVGSLAVTAAVSYFRGASLLHLLPVILILLVSAVPVALPAMFTVSMAIGSQELSKKGILVTRLNASEDVASMTTLCADKTGTITVNQLSLTEAHLASGFTEDDLYRWGTLASLEANKDPIDLAFIHKAHDRKIDFAGYEQSDFIPFDPSTRKTEATVDFQGRRVKVTKGAYPVIKALCGLSAEDEQAFATAINAWAEKGFRAIAVALTENGASPRFVGIAALYDPPRTTSKQFIRELRDLGVKIKMLTGDAKPIAREIAREVGIGENVMAPEIVREAIKADDPKAYEIVSNADGFGEVLPEDKFLIVKTLQKQGEIVGMTGDGVNDAGALKQAEVGIAVSNATDIAKKAASVVLTEEGLGNIVNLIKMGRIIHQRVLNWILNKIVKTFQTVVFICVAYLLTGRYMVTALEMALLLFILDFVTISFSTDHVKWSKEPEVFEISGLVSIGIILGVLVVLESLGLFYLADRYFHITAQAGQLHSFGFALLFFSNVCTVFLIRERGHLWESSPSKPLLWAMILDSIAVFLMLAFGWIVSPLPVNLLWLIIGGLIVSTFVNDYVKVAVFSMQRAAPSEPSNEVERLLRKLSPLRMLWGFKAPKR</sequence>
<evidence type="ECO:0000256" key="1">
    <source>
        <dbReference type="ARBA" id="ARBA00004141"/>
    </source>
</evidence>
<evidence type="ECO:0000256" key="11">
    <source>
        <dbReference type="ARBA" id="ARBA00023136"/>
    </source>
</evidence>
<dbReference type="PRINTS" id="PR00119">
    <property type="entry name" value="CATATPASE"/>
</dbReference>
<dbReference type="SUPFAM" id="SSF56784">
    <property type="entry name" value="HAD-like"/>
    <property type="match status" value="1"/>
</dbReference>
<comment type="subcellular location">
    <subcellularLocation>
        <location evidence="1">Membrane</location>
        <topology evidence="1">Multi-pass membrane protein</topology>
    </subcellularLocation>
</comment>
<dbReference type="NCBIfam" id="TIGR01494">
    <property type="entry name" value="ATPase_P-type"/>
    <property type="match status" value="2"/>
</dbReference>
<feature type="transmembrane region" description="Helical" evidence="13">
    <location>
        <begin position="710"/>
        <end position="738"/>
    </location>
</feature>
<dbReference type="InterPro" id="IPR004014">
    <property type="entry name" value="ATPase_P-typ_cation-transptr_N"/>
</dbReference>
<dbReference type="FunFam" id="3.40.50.1000:FF:000211">
    <property type="entry name" value="Plasma membrane ATPase"/>
    <property type="match status" value="1"/>
</dbReference>
<dbReference type="GO" id="GO:0016887">
    <property type="term" value="F:ATP hydrolysis activity"/>
    <property type="evidence" value="ECO:0007669"/>
    <property type="project" value="InterPro"/>
</dbReference>
<evidence type="ECO:0000256" key="12">
    <source>
        <dbReference type="SAM" id="MobiDB-lite"/>
    </source>
</evidence>
<feature type="region of interest" description="Disordered" evidence="12">
    <location>
        <begin position="1"/>
        <end position="45"/>
    </location>
</feature>
<dbReference type="Pfam" id="PF00690">
    <property type="entry name" value="Cation_ATPase_N"/>
    <property type="match status" value="1"/>
</dbReference>
<name>A0A1J5SVF2_9ZZZZ</name>
<keyword evidence="11 13" id="KW-0472">Membrane</keyword>
<dbReference type="EC" id="3.6.3.8" evidence="15"/>
<dbReference type="EMBL" id="MLJW01000061">
    <property type="protein sequence ID" value="OIR04022.1"/>
    <property type="molecule type" value="Genomic_DNA"/>
</dbReference>
<dbReference type="SFLD" id="SFLDS00003">
    <property type="entry name" value="Haloacid_Dehalogenase"/>
    <property type="match status" value="1"/>
</dbReference>
<evidence type="ECO:0000256" key="9">
    <source>
        <dbReference type="ARBA" id="ARBA00022967"/>
    </source>
</evidence>
<dbReference type="Pfam" id="PF00702">
    <property type="entry name" value="Hydrolase"/>
    <property type="match status" value="1"/>
</dbReference>
<organism evidence="15">
    <name type="scientific">mine drainage metagenome</name>
    <dbReference type="NCBI Taxonomy" id="410659"/>
    <lineage>
        <taxon>unclassified sequences</taxon>
        <taxon>metagenomes</taxon>
        <taxon>ecological metagenomes</taxon>
    </lineage>
</organism>
<dbReference type="Gene3D" id="3.40.1110.10">
    <property type="entry name" value="Calcium-transporting ATPase, cytoplasmic domain N"/>
    <property type="match status" value="1"/>
</dbReference>
<dbReference type="InterPro" id="IPR001757">
    <property type="entry name" value="P_typ_ATPase"/>
</dbReference>
<dbReference type="GO" id="GO:0046872">
    <property type="term" value="F:metal ion binding"/>
    <property type="evidence" value="ECO:0007669"/>
    <property type="project" value="UniProtKB-KW"/>
</dbReference>
<dbReference type="Pfam" id="PF00122">
    <property type="entry name" value="E1-E2_ATPase"/>
    <property type="match status" value="1"/>
</dbReference>
<dbReference type="SFLD" id="SFLDF00027">
    <property type="entry name" value="p-type_atpase"/>
    <property type="match status" value="1"/>
</dbReference>
<evidence type="ECO:0000256" key="13">
    <source>
        <dbReference type="SAM" id="Phobius"/>
    </source>
</evidence>
<evidence type="ECO:0000256" key="5">
    <source>
        <dbReference type="ARBA" id="ARBA00022723"/>
    </source>
</evidence>
<dbReference type="InterPro" id="IPR023214">
    <property type="entry name" value="HAD_sf"/>
</dbReference>
<dbReference type="SUPFAM" id="SSF81660">
    <property type="entry name" value="Metal cation-transporting ATPase, ATP-binding domain N"/>
    <property type="match status" value="1"/>
</dbReference>
<protein>
    <submittedName>
        <fullName evidence="15">Calcium-transporting ATPase 1</fullName>
        <ecNumber evidence="15">3.6.3.8</ecNumber>
    </submittedName>
</protein>
<feature type="transmembrane region" description="Helical" evidence="13">
    <location>
        <begin position="298"/>
        <end position="320"/>
    </location>
</feature>
<comment type="similarity">
    <text evidence="2">Belongs to the cation transport ATPase (P-type) (TC 3.A.3) family. Type IIIA subfamily.</text>
</comment>
<dbReference type="InterPro" id="IPR018303">
    <property type="entry name" value="ATPase_P-typ_P_site"/>
</dbReference>
<keyword evidence="8" id="KW-0460">Magnesium</keyword>
<keyword evidence="7" id="KW-0067">ATP-binding</keyword>
<dbReference type="InterPro" id="IPR006534">
    <property type="entry name" value="P-type_ATPase_IIIA"/>
</dbReference>
<dbReference type="GO" id="GO:0008553">
    <property type="term" value="F:P-type proton-exporting transporter activity"/>
    <property type="evidence" value="ECO:0007669"/>
    <property type="project" value="InterPro"/>
</dbReference>
<evidence type="ECO:0000256" key="10">
    <source>
        <dbReference type="ARBA" id="ARBA00022989"/>
    </source>
</evidence>
<keyword evidence="6" id="KW-0547">Nucleotide-binding</keyword>
<feature type="transmembrane region" description="Helical" evidence="13">
    <location>
        <begin position="119"/>
        <end position="135"/>
    </location>
</feature>
<dbReference type="PRINTS" id="PR00120">
    <property type="entry name" value="HATPASE"/>
</dbReference>
<dbReference type="GO" id="GO:0016020">
    <property type="term" value="C:membrane"/>
    <property type="evidence" value="ECO:0007669"/>
    <property type="project" value="UniProtKB-SubCell"/>
</dbReference>
<evidence type="ECO:0000256" key="2">
    <source>
        <dbReference type="ARBA" id="ARBA00008804"/>
    </source>
</evidence>
<keyword evidence="5" id="KW-0479">Metal-binding</keyword>
<keyword evidence="9" id="KW-1278">Translocase</keyword>
<feature type="domain" description="Cation-transporting P-type ATPase N-terminal" evidence="14">
    <location>
        <begin position="42"/>
        <end position="115"/>
    </location>
</feature>
<accession>A0A1J5SVF2</accession>
<feature type="transmembrane region" description="Helical" evidence="13">
    <location>
        <begin position="785"/>
        <end position="807"/>
    </location>
</feature>
<evidence type="ECO:0000256" key="3">
    <source>
        <dbReference type="ARBA" id="ARBA00022553"/>
    </source>
</evidence>
<dbReference type="InterPro" id="IPR023299">
    <property type="entry name" value="ATPase_P-typ_cyto_dom_N"/>
</dbReference>
<dbReference type="PANTHER" id="PTHR42861">
    <property type="entry name" value="CALCIUM-TRANSPORTING ATPASE"/>
    <property type="match status" value="1"/>
</dbReference>
<dbReference type="InterPro" id="IPR023298">
    <property type="entry name" value="ATPase_P-typ_TM_dom_sf"/>
</dbReference>
<dbReference type="GO" id="GO:0120029">
    <property type="term" value="P:proton export across plasma membrane"/>
    <property type="evidence" value="ECO:0007669"/>
    <property type="project" value="InterPro"/>
</dbReference>
<proteinExistence type="inferred from homology"/>
<evidence type="ECO:0000256" key="6">
    <source>
        <dbReference type="ARBA" id="ARBA00022741"/>
    </source>
</evidence>
<feature type="transmembrane region" description="Helical" evidence="13">
    <location>
        <begin position="750"/>
        <end position="770"/>
    </location>
</feature>
<dbReference type="SUPFAM" id="SSF81653">
    <property type="entry name" value="Calcium ATPase, transduction domain A"/>
    <property type="match status" value="1"/>
</dbReference>
<dbReference type="PROSITE" id="PS00154">
    <property type="entry name" value="ATPASE_E1_E2"/>
    <property type="match status" value="1"/>
</dbReference>
<dbReference type="InterPro" id="IPR036412">
    <property type="entry name" value="HAD-like_sf"/>
</dbReference>
<evidence type="ECO:0000256" key="7">
    <source>
        <dbReference type="ARBA" id="ARBA00022840"/>
    </source>
</evidence>
<dbReference type="SMART" id="SM00831">
    <property type="entry name" value="Cation_ATPase_N"/>
    <property type="match status" value="1"/>
</dbReference>
<dbReference type="InterPro" id="IPR044492">
    <property type="entry name" value="P_typ_ATPase_HD_dom"/>
</dbReference>
<evidence type="ECO:0000256" key="8">
    <source>
        <dbReference type="ARBA" id="ARBA00022842"/>
    </source>
</evidence>
<dbReference type="InterPro" id="IPR059000">
    <property type="entry name" value="ATPase_P-type_domA"/>
</dbReference>
<dbReference type="SFLD" id="SFLDG00002">
    <property type="entry name" value="C1.7:_P-type_atpase_like"/>
    <property type="match status" value="1"/>
</dbReference>
<evidence type="ECO:0000313" key="15">
    <source>
        <dbReference type="EMBL" id="OIR04022.1"/>
    </source>
</evidence>
<reference evidence="15" key="1">
    <citation type="submission" date="2016-10" db="EMBL/GenBank/DDBJ databases">
        <title>Sequence of Gallionella enrichment culture.</title>
        <authorList>
            <person name="Poehlein A."/>
            <person name="Muehling M."/>
            <person name="Daniel R."/>
        </authorList>
    </citation>
    <scope>NUCLEOTIDE SEQUENCE</scope>
</reference>
<feature type="compositionally biased region" description="Low complexity" evidence="12">
    <location>
        <begin position="12"/>
        <end position="25"/>
    </location>
</feature>
<dbReference type="InterPro" id="IPR008250">
    <property type="entry name" value="ATPase_P-typ_transduc_dom_A_sf"/>
</dbReference>
<keyword evidence="3" id="KW-0597">Phosphoprotein</keyword>
<evidence type="ECO:0000259" key="14">
    <source>
        <dbReference type="SMART" id="SM00831"/>
    </source>
</evidence>
<gene>
    <name evidence="15" type="ORF">GALL_139590</name>
</gene>
<dbReference type="GO" id="GO:0005524">
    <property type="term" value="F:ATP binding"/>
    <property type="evidence" value="ECO:0007669"/>
    <property type="project" value="UniProtKB-KW"/>
</dbReference>
<dbReference type="Gene3D" id="2.70.150.10">
    <property type="entry name" value="Calcium-transporting ATPase, cytoplasmic transduction domain A"/>
    <property type="match status" value="1"/>
</dbReference>
<feature type="transmembrane region" description="Helical" evidence="13">
    <location>
        <begin position="265"/>
        <end position="286"/>
    </location>
</feature>
<keyword evidence="15" id="KW-0378">Hydrolase</keyword>
<keyword evidence="10 13" id="KW-1133">Transmembrane helix</keyword>
<dbReference type="Gene3D" id="3.40.50.1000">
    <property type="entry name" value="HAD superfamily/HAD-like"/>
    <property type="match status" value="1"/>
</dbReference>
<keyword evidence="4 13" id="KW-0812">Transmembrane</keyword>
<dbReference type="Gene3D" id="1.20.1110.10">
    <property type="entry name" value="Calcium-transporting ATPase, transmembrane domain"/>
    <property type="match status" value="1"/>
</dbReference>
<feature type="transmembrane region" description="Helical" evidence="13">
    <location>
        <begin position="678"/>
        <end position="698"/>
    </location>
</feature>
<evidence type="ECO:0000256" key="4">
    <source>
        <dbReference type="ARBA" id="ARBA00022692"/>
    </source>
</evidence>
<dbReference type="NCBIfam" id="TIGR01647">
    <property type="entry name" value="ATPase-IIIA_H"/>
    <property type="match status" value="1"/>
</dbReference>
<feature type="transmembrane region" description="Helical" evidence="13">
    <location>
        <begin position="813"/>
        <end position="831"/>
    </location>
</feature>
<dbReference type="SUPFAM" id="SSF81665">
    <property type="entry name" value="Calcium ATPase, transmembrane domain M"/>
    <property type="match status" value="1"/>
</dbReference>
<dbReference type="AlphaFoldDB" id="A0A1J5SVF2"/>
<comment type="caution">
    <text evidence="15">The sequence shown here is derived from an EMBL/GenBank/DDBJ whole genome shotgun (WGS) entry which is preliminary data.</text>
</comment>